<feature type="region of interest" description="Disordered" evidence="2">
    <location>
        <begin position="1"/>
        <end position="25"/>
    </location>
</feature>
<evidence type="ECO:0000256" key="1">
    <source>
        <dbReference type="SAM" id="Coils"/>
    </source>
</evidence>
<keyword evidence="1" id="KW-0175">Coiled coil</keyword>
<feature type="coiled-coil region" evidence="1">
    <location>
        <begin position="212"/>
        <end position="239"/>
    </location>
</feature>
<keyword evidence="5" id="KW-1185">Reference proteome</keyword>
<reference evidence="4 5" key="1">
    <citation type="submission" date="2023-07" db="EMBL/GenBank/DDBJ databases">
        <title>Genomic Encyclopedia of Type Strains, Phase IV (KMG-IV): sequencing the most valuable type-strain genomes for metagenomic binning, comparative biology and taxonomic classification.</title>
        <authorList>
            <person name="Goeker M."/>
        </authorList>
    </citation>
    <scope>NUCLEOTIDE SEQUENCE [LARGE SCALE GENOMIC DNA]</scope>
    <source>
        <strain evidence="4 5">NIO-1023</strain>
    </source>
</reference>
<name>A0ABT9MHD3_9DEIO</name>
<evidence type="ECO:0000313" key="5">
    <source>
        <dbReference type="Proteomes" id="UP001232163"/>
    </source>
</evidence>
<evidence type="ECO:0000313" key="4">
    <source>
        <dbReference type="EMBL" id="MDP9766009.1"/>
    </source>
</evidence>
<protein>
    <recommendedName>
        <fullName evidence="3">eCIS core domain-containing protein</fullName>
    </recommendedName>
</protein>
<organism evidence="4 5">
    <name type="scientific">Deinococcus enclensis</name>
    <dbReference type="NCBI Taxonomy" id="1049582"/>
    <lineage>
        <taxon>Bacteria</taxon>
        <taxon>Thermotogati</taxon>
        <taxon>Deinococcota</taxon>
        <taxon>Deinococci</taxon>
        <taxon>Deinococcales</taxon>
        <taxon>Deinococcaceae</taxon>
        <taxon>Deinococcus</taxon>
    </lineage>
</organism>
<feature type="domain" description="eCIS core" evidence="3">
    <location>
        <begin position="257"/>
        <end position="334"/>
    </location>
</feature>
<proteinExistence type="predicted"/>
<dbReference type="EMBL" id="JAURUR010000018">
    <property type="protein sequence ID" value="MDP9766009.1"/>
    <property type="molecule type" value="Genomic_DNA"/>
</dbReference>
<gene>
    <name evidence="4" type="ORF">QO006_003470</name>
</gene>
<sequence length="677" mass="75580">MEYQRKRPLTPSAGPHQTVKSGKTLDTIPHAPVQRVMQRFTSTPTTAQRQAAQPVLRAASLQRQEEETLSVQRLPLQRQVDALATTLPAGAVPSALQRQASERVSSVPARPQTAGDWVTIMRHQAEQVQGSRMDARTTQAFTTLQRQVTGALVQSVKLDPRPALQRHAEFAQHATALQRHALTNHIPRAALAQLPPGERLSLQRAVDDAVQADALQRQQDEQALKLHSLQRQLAELDEQATKPVMDRIQARRGSGNPLPAAVQRHLERGLNHDLSAVRIHDDAEADKLAKGVNATAFTTGTDIYFRSGTFNPNTQSGLELLAHEVTHTVQQSQGKVGKGIDPDSGLEQEARKMGKRLADTGSGSRHHQVPFRLRQSPSKLAIQRNPDADEIRKKAEKEIANATAGRNKVSNIGQVPKVYTYPPLVNLYAGAPKGLSFDHGFLEGDDGNLDYRKLQKPTLKDHANKTYWMTKVRTSLLLRPDLVDANYAYIHFLMASGKSRDVNYERFVKNDAAGKRMYESIVSDIRYGIRDKILFNDKLKSGKDYKMSGSTAVMSIGTSSRFPYPATENWQKTIGAHPMWANVHWSFKYNSKQAFNITASIEINMKDMYNFNPRQSDIATRVPDSANGRFEITGLGKEYINFGKIKRQIQIILDPKSLETFQKSQTPPPRLLLPNPR</sequence>
<feature type="region of interest" description="Disordered" evidence="2">
    <location>
        <begin position="329"/>
        <end position="353"/>
    </location>
</feature>
<accession>A0ABT9MHD3</accession>
<dbReference type="InterPro" id="IPR025295">
    <property type="entry name" value="eCIS_core_dom"/>
</dbReference>
<comment type="caution">
    <text evidence="4">The sequence shown here is derived from an EMBL/GenBank/DDBJ whole genome shotgun (WGS) entry which is preliminary data.</text>
</comment>
<dbReference type="Pfam" id="PF13699">
    <property type="entry name" value="eCIS_core"/>
    <property type="match status" value="1"/>
</dbReference>
<evidence type="ECO:0000259" key="3">
    <source>
        <dbReference type="Pfam" id="PF13699"/>
    </source>
</evidence>
<evidence type="ECO:0000256" key="2">
    <source>
        <dbReference type="SAM" id="MobiDB-lite"/>
    </source>
</evidence>
<dbReference type="Proteomes" id="UP001232163">
    <property type="component" value="Unassembled WGS sequence"/>
</dbReference>
<dbReference type="RefSeq" id="WP_307468744.1">
    <property type="nucleotide sequence ID" value="NZ_JAURUR010000018.1"/>
</dbReference>